<dbReference type="Gene3D" id="3.30.160.60">
    <property type="entry name" value="Classic Zinc Finger"/>
    <property type="match status" value="1"/>
</dbReference>
<dbReference type="AlphaFoldDB" id="A0A8X6P9B0"/>
<name>A0A8X6P9B0_NEPPI</name>
<dbReference type="OrthoDB" id="6077919at2759"/>
<evidence type="ECO:0000313" key="3">
    <source>
        <dbReference type="EMBL" id="GFT54338.1"/>
    </source>
</evidence>
<proteinExistence type="predicted"/>
<keyword evidence="4" id="KW-1185">Reference proteome</keyword>
<feature type="domain" description="C2H2-type" evidence="2">
    <location>
        <begin position="66"/>
        <end position="94"/>
    </location>
</feature>
<dbReference type="GO" id="GO:0008270">
    <property type="term" value="F:zinc ion binding"/>
    <property type="evidence" value="ECO:0007669"/>
    <property type="project" value="UniProtKB-KW"/>
</dbReference>
<dbReference type="Proteomes" id="UP000887013">
    <property type="component" value="Unassembled WGS sequence"/>
</dbReference>
<keyword evidence="1" id="KW-0479">Metal-binding</keyword>
<comment type="caution">
    <text evidence="3">The sequence shown here is derived from an EMBL/GenBank/DDBJ whole genome shotgun (WGS) entry which is preliminary data.</text>
</comment>
<reference evidence="3" key="1">
    <citation type="submission" date="2020-08" db="EMBL/GenBank/DDBJ databases">
        <title>Multicomponent nature underlies the extraordinary mechanical properties of spider dragline silk.</title>
        <authorList>
            <person name="Kono N."/>
            <person name="Nakamura H."/>
            <person name="Mori M."/>
            <person name="Yoshida Y."/>
            <person name="Ohtoshi R."/>
            <person name="Malay A.D."/>
            <person name="Moran D.A.P."/>
            <person name="Tomita M."/>
            <person name="Numata K."/>
            <person name="Arakawa K."/>
        </authorList>
    </citation>
    <scope>NUCLEOTIDE SEQUENCE</scope>
</reference>
<dbReference type="EMBL" id="BMAW01066290">
    <property type="protein sequence ID" value="GFT54338.1"/>
    <property type="molecule type" value="Genomic_DNA"/>
</dbReference>
<protein>
    <submittedName>
        <fullName evidence="3">Gastrula zinc finger protein</fullName>
    </submittedName>
</protein>
<dbReference type="PROSITE" id="PS50157">
    <property type="entry name" value="ZINC_FINGER_C2H2_2"/>
    <property type="match status" value="1"/>
</dbReference>
<dbReference type="InterPro" id="IPR013087">
    <property type="entry name" value="Znf_C2H2_type"/>
</dbReference>
<gene>
    <name evidence="3" type="primary">NCL1_21495</name>
    <name evidence="3" type="ORF">NPIL_555361</name>
</gene>
<evidence type="ECO:0000256" key="1">
    <source>
        <dbReference type="PROSITE-ProRule" id="PRU00042"/>
    </source>
</evidence>
<dbReference type="SUPFAM" id="SSF57667">
    <property type="entry name" value="beta-beta-alpha zinc fingers"/>
    <property type="match status" value="1"/>
</dbReference>
<keyword evidence="1" id="KW-0863">Zinc-finger</keyword>
<accession>A0A8X6P9B0</accession>
<keyword evidence="1" id="KW-0862">Zinc</keyword>
<sequence length="154" mass="17415">MTSVECVMVLSRAFDMMIQTANILAKFNLDSSWMPGGMKCDHCPYSTNKIVNYEKHLSIHFGNQTYDCQHCGEEFNETVDLLRHLCTSKESDKVLSSSRVTLPVIAVTRINEISFSHAMFNLQRLQLRQMALLTAPPAPETKNKAAPELHNLNN</sequence>
<dbReference type="InterPro" id="IPR036236">
    <property type="entry name" value="Znf_C2H2_sf"/>
</dbReference>
<evidence type="ECO:0000259" key="2">
    <source>
        <dbReference type="PROSITE" id="PS50157"/>
    </source>
</evidence>
<evidence type="ECO:0000313" key="4">
    <source>
        <dbReference type="Proteomes" id="UP000887013"/>
    </source>
</evidence>
<organism evidence="3 4">
    <name type="scientific">Nephila pilipes</name>
    <name type="common">Giant wood spider</name>
    <name type="synonym">Nephila maculata</name>
    <dbReference type="NCBI Taxonomy" id="299642"/>
    <lineage>
        <taxon>Eukaryota</taxon>
        <taxon>Metazoa</taxon>
        <taxon>Ecdysozoa</taxon>
        <taxon>Arthropoda</taxon>
        <taxon>Chelicerata</taxon>
        <taxon>Arachnida</taxon>
        <taxon>Araneae</taxon>
        <taxon>Araneomorphae</taxon>
        <taxon>Entelegynae</taxon>
        <taxon>Araneoidea</taxon>
        <taxon>Nephilidae</taxon>
        <taxon>Nephila</taxon>
    </lineage>
</organism>